<feature type="domain" description="Sulfatase N-terminal" evidence="1">
    <location>
        <begin position="25"/>
        <end position="271"/>
    </location>
</feature>
<name>X1DGG8_9ZZZZ</name>
<dbReference type="Gene3D" id="3.40.720.10">
    <property type="entry name" value="Alkaline Phosphatase, subunit A"/>
    <property type="match status" value="1"/>
</dbReference>
<accession>X1DGG8</accession>
<reference evidence="2" key="1">
    <citation type="journal article" date="2014" name="Front. Microbiol.">
        <title>High frequency of phylogenetically diverse reductive dehalogenase-homologous genes in deep subseafloor sedimentary metagenomes.</title>
        <authorList>
            <person name="Kawai M."/>
            <person name="Futagami T."/>
            <person name="Toyoda A."/>
            <person name="Takaki Y."/>
            <person name="Nishi S."/>
            <person name="Hori S."/>
            <person name="Arai W."/>
            <person name="Tsubouchi T."/>
            <person name="Morono Y."/>
            <person name="Uchiyama I."/>
            <person name="Ito T."/>
            <person name="Fujiyama A."/>
            <person name="Inagaki F."/>
            <person name="Takami H."/>
        </authorList>
    </citation>
    <scope>NUCLEOTIDE SEQUENCE</scope>
    <source>
        <strain evidence="2">Expedition CK06-06</strain>
    </source>
</reference>
<dbReference type="InterPro" id="IPR017850">
    <property type="entry name" value="Alkaline_phosphatase_core_sf"/>
</dbReference>
<feature type="non-terminal residue" evidence="2">
    <location>
        <position position="1"/>
    </location>
</feature>
<organism evidence="2">
    <name type="scientific">marine sediment metagenome</name>
    <dbReference type="NCBI Taxonomy" id="412755"/>
    <lineage>
        <taxon>unclassified sequences</taxon>
        <taxon>metagenomes</taxon>
        <taxon>ecological metagenomes</taxon>
    </lineage>
</organism>
<evidence type="ECO:0000259" key="1">
    <source>
        <dbReference type="Pfam" id="PF00884"/>
    </source>
</evidence>
<protein>
    <recommendedName>
        <fullName evidence="1">Sulfatase N-terminal domain-containing protein</fullName>
    </recommendedName>
</protein>
<sequence length="283" mass="33383">DTLRDIYYIILDQYASTSTLKEIYSFDNSEFINYLSNRGFYVASQSRSNYQTTSHSLASSLNMEYINYLSDKVGKESSDRAAVYAMLQDYKVWRFLRSKGYKFIHLGSLWHPTSRNKYADMNINLAYSLEFLQLLSSTTMFHPIDSGLGITGFADFRLMQRKRVLYKFEKLAEIPDLKEPTFVFAHMVIPHGPYVFDRNGNFVTEEEEKKRTEIVNYVDQLIFVNKRIEMLIDRLLSNSQVPPIIILQADEGPYPQRYYRYELDKRNFNWGQATEAELRQKMR</sequence>
<comment type="caution">
    <text evidence="2">The sequence shown here is derived from an EMBL/GenBank/DDBJ whole genome shotgun (WGS) entry which is preliminary data.</text>
</comment>
<dbReference type="InterPro" id="IPR000917">
    <property type="entry name" value="Sulfatase_N"/>
</dbReference>
<gene>
    <name evidence="2" type="ORF">S01H4_44152</name>
</gene>
<dbReference type="EMBL" id="BART01024447">
    <property type="protein sequence ID" value="GAH04134.1"/>
    <property type="molecule type" value="Genomic_DNA"/>
</dbReference>
<evidence type="ECO:0000313" key="2">
    <source>
        <dbReference type="EMBL" id="GAH04134.1"/>
    </source>
</evidence>
<feature type="non-terminal residue" evidence="2">
    <location>
        <position position="283"/>
    </location>
</feature>
<dbReference type="AlphaFoldDB" id="X1DGG8"/>
<proteinExistence type="predicted"/>
<dbReference type="Pfam" id="PF00884">
    <property type="entry name" value="Sulfatase"/>
    <property type="match status" value="1"/>
</dbReference>